<evidence type="ECO:0000313" key="3">
    <source>
        <dbReference type="Proteomes" id="UP001519272"/>
    </source>
</evidence>
<dbReference type="Gene3D" id="2.40.50.1020">
    <property type="entry name" value="LytTr DNA-binding domain"/>
    <property type="match status" value="1"/>
</dbReference>
<name>A0ABS4FWU3_9BACL</name>
<dbReference type="Proteomes" id="UP001519272">
    <property type="component" value="Unassembled WGS sequence"/>
</dbReference>
<keyword evidence="3" id="KW-1185">Reference proteome</keyword>
<keyword evidence="2" id="KW-0238">DNA-binding</keyword>
<comment type="caution">
    <text evidence="2">The sequence shown here is derived from an EMBL/GenBank/DDBJ whole genome shotgun (WGS) entry which is preliminary data.</text>
</comment>
<protein>
    <submittedName>
        <fullName evidence="2">DNA-binding LytR/AlgR family response regulator</fullName>
    </submittedName>
</protein>
<dbReference type="GO" id="GO:0003677">
    <property type="term" value="F:DNA binding"/>
    <property type="evidence" value="ECO:0007669"/>
    <property type="project" value="UniProtKB-KW"/>
</dbReference>
<sequence>MFLAVSKDITGSRGLTLISIEDVLYISFAKNKRRVAIHLACGVCYVTGTVAYWEYVLNNTGFCFITASKGVAINAANVIAVSKLYKKVIFEDSAIEIQISRDRYEEVCEKLTICNDNIYFL</sequence>
<accession>A0ABS4FWU3</accession>
<gene>
    <name evidence="2" type="ORF">J2Z32_003717</name>
</gene>
<evidence type="ECO:0000313" key="2">
    <source>
        <dbReference type="EMBL" id="MBP1907052.1"/>
    </source>
</evidence>
<feature type="domain" description="HTH LytTR-type" evidence="1">
    <location>
        <begin position="13"/>
        <end position="112"/>
    </location>
</feature>
<dbReference type="EMBL" id="JAGGKG010000021">
    <property type="protein sequence ID" value="MBP1907052.1"/>
    <property type="molecule type" value="Genomic_DNA"/>
</dbReference>
<dbReference type="InterPro" id="IPR007492">
    <property type="entry name" value="LytTR_DNA-bd_dom"/>
</dbReference>
<proteinExistence type="predicted"/>
<reference evidence="2 3" key="1">
    <citation type="submission" date="2021-03" db="EMBL/GenBank/DDBJ databases">
        <title>Genomic Encyclopedia of Type Strains, Phase IV (KMG-IV): sequencing the most valuable type-strain genomes for metagenomic binning, comparative biology and taxonomic classification.</title>
        <authorList>
            <person name="Goeker M."/>
        </authorList>
    </citation>
    <scope>NUCLEOTIDE SEQUENCE [LARGE SCALE GENOMIC DNA]</scope>
    <source>
        <strain evidence="2 3">DSM 14349</strain>
    </source>
</reference>
<dbReference type="Pfam" id="PF04397">
    <property type="entry name" value="LytTR"/>
    <property type="match status" value="1"/>
</dbReference>
<evidence type="ECO:0000259" key="1">
    <source>
        <dbReference type="SMART" id="SM00850"/>
    </source>
</evidence>
<organism evidence="2 3">
    <name type="scientific">Paenibacillus turicensis</name>
    <dbReference type="NCBI Taxonomy" id="160487"/>
    <lineage>
        <taxon>Bacteria</taxon>
        <taxon>Bacillati</taxon>
        <taxon>Bacillota</taxon>
        <taxon>Bacilli</taxon>
        <taxon>Bacillales</taxon>
        <taxon>Paenibacillaceae</taxon>
        <taxon>Paenibacillus</taxon>
    </lineage>
</organism>
<dbReference type="SMART" id="SM00850">
    <property type="entry name" value="LytTR"/>
    <property type="match status" value="1"/>
</dbReference>
<dbReference type="RefSeq" id="WP_210090640.1">
    <property type="nucleotide sequence ID" value="NZ_JAGGKG010000021.1"/>
</dbReference>